<organism evidence="3 4">
    <name type="scientific">Candidatus Cryptobacteroides merdavium</name>
    <dbReference type="NCBI Taxonomy" id="2840769"/>
    <lineage>
        <taxon>Bacteria</taxon>
        <taxon>Pseudomonadati</taxon>
        <taxon>Bacteroidota</taxon>
        <taxon>Bacteroidia</taxon>
        <taxon>Bacteroidales</taxon>
        <taxon>Candidatus Cryptobacteroides</taxon>
    </lineage>
</organism>
<feature type="transmembrane region" description="Helical" evidence="1">
    <location>
        <begin position="52"/>
        <end position="73"/>
    </location>
</feature>
<dbReference type="Pfam" id="PF06580">
    <property type="entry name" value="His_kinase"/>
    <property type="match status" value="1"/>
</dbReference>
<reference evidence="3" key="2">
    <citation type="journal article" date="2021" name="PeerJ">
        <title>Extensive microbial diversity within the chicken gut microbiome revealed by metagenomics and culture.</title>
        <authorList>
            <person name="Gilroy R."/>
            <person name="Ravi A."/>
            <person name="Getino M."/>
            <person name="Pursley I."/>
            <person name="Horton D.L."/>
            <person name="Alikhan N.F."/>
            <person name="Baker D."/>
            <person name="Gharbi K."/>
            <person name="Hall N."/>
            <person name="Watson M."/>
            <person name="Adriaenssens E.M."/>
            <person name="Foster-Nyarko E."/>
            <person name="Jarju S."/>
            <person name="Secka A."/>
            <person name="Antonio M."/>
            <person name="Oren A."/>
            <person name="Chaudhuri R.R."/>
            <person name="La Ragione R."/>
            <person name="Hildebrand F."/>
            <person name="Pallen M.J."/>
        </authorList>
    </citation>
    <scope>NUCLEOTIDE SEQUENCE</scope>
    <source>
        <strain evidence="3">D5-748</strain>
    </source>
</reference>
<dbReference type="SUPFAM" id="SSF55874">
    <property type="entry name" value="ATPase domain of HSP90 chaperone/DNA topoisomerase II/histidine kinase"/>
    <property type="match status" value="1"/>
</dbReference>
<name>A0A9D9EA50_9BACT</name>
<keyword evidence="1" id="KW-1133">Transmembrane helix</keyword>
<evidence type="ECO:0000256" key="1">
    <source>
        <dbReference type="SAM" id="Phobius"/>
    </source>
</evidence>
<dbReference type="Proteomes" id="UP000823619">
    <property type="component" value="Unassembled WGS sequence"/>
</dbReference>
<keyword evidence="1" id="KW-0812">Transmembrane</keyword>
<dbReference type="InterPro" id="IPR036890">
    <property type="entry name" value="HATPase_C_sf"/>
</dbReference>
<keyword evidence="3" id="KW-0418">Kinase</keyword>
<dbReference type="PANTHER" id="PTHR34220:SF7">
    <property type="entry name" value="SENSOR HISTIDINE KINASE YPDA"/>
    <property type="match status" value="1"/>
</dbReference>
<dbReference type="InterPro" id="IPR050640">
    <property type="entry name" value="Bact_2-comp_sensor_kinase"/>
</dbReference>
<dbReference type="AlphaFoldDB" id="A0A9D9EA50"/>
<dbReference type="InterPro" id="IPR010559">
    <property type="entry name" value="Sig_transdc_His_kin_internal"/>
</dbReference>
<protein>
    <submittedName>
        <fullName evidence="3">Histidine kinase</fullName>
    </submittedName>
</protein>
<evidence type="ECO:0000313" key="4">
    <source>
        <dbReference type="Proteomes" id="UP000823619"/>
    </source>
</evidence>
<keyword evidence="1" id="KW-0472">Membrane</keyword>
<proteinExistence type="predicted"/>
<gene>
    <name evidence="3" type="ORF">IAC23_00450</name>
</gene>
<dbReference type="GO" id="GO:0016020">
    <property type="term" value="C:membrane"/>
    <property type="evidence" value="ECO:0007669"/>
    <property type="project" value="InterPro"/>
</dbReference>
<dbReference type="PANTHER" id="PTHR34220">
    <property type="entry name" value="SENSOR HISTIDINE KINASE YPDA"/>
    <property type="match status" value="1"/>
</dbReference>
<evidence type="ECO:0000313" key="3">
    <source>
        <dbReference type="EMBL" id="MBO8444156.1"/>
    </source>
</evidence>
<dbReference type="GO" id="GO:0000155">
    <property type="term" value="F:phosphorelay sensor kinase activity"/>
    <property type="evidence" value="ECO:0007669"/>
    <property type="project" value="InterPro"/>
</dbReference>
<evidence type="ECO:0000259" key="2">
    <source>
        <dbReference type="Pfam" id="PF06580"/>
    </source>
</evidence>
<dbReference type="Gene3D" id="3.30.565.10">
    <property type="entry name" value="Histidine kinase-like ATPase, C-terminal domain"/>
    <property type="match status" value="1"/>
</dbReference>
<comment type="caution">
    <text evidence="3">The sequence shown here is derived from an EMBL/GenBank/DDBJ whole genome shotgun (WGS) entry which is preliminary data.</text>
</comment>
<reference evidence="3" key="1">
    <citation type="submission" date="2020-10" db="EMBL/GenBank/DDBJ databases">
        <authorList>
            <person name="Gilroy R."/>
        </authorList>
    </citation>
    <scope>NUCLEOTIDE SEQUENCE</scope>
    <source>
        <strain evidence="3">D5-748</strain>
    </source>
</reference>
<keyword evidence="3" id="KW-0808">Transferase</keyword>
<sequence length="307" mass="33751">MVGLLASRPVSDMTTFSLNYVLSLPFLLLSIITNCGIAALMNRPALRKRSVAVRIITEGMLAILVAGILVAAVNLPFMPDPAGYICSPSFWKSVAAATLINTFILAAAEFVIQTGINRQLQKENAVLQYRQLKSQINPHFLFNSLNVLVSLINKDSGLATKYTRKLSAVYRYVLTQDEKDTVTVREETEFIGNYIGILKTRFDEGLEFRFDIRAEDMSKSVPPMSLQLLVENAVKHNAVSPEKPLKISISSDGQNLCVSNNIIPRLSRSEGTGIGLDNLSKKYALLAGRDISVSDDGNIFSVKLPLL</sequence>
<accession>A0A9D9EA50</accession>
<feature type="transmembrane region" description="Helical" evidence="1">
    <location>
        <begin position="20"/>
        <end position="40"/>
    </location>
</feature>
<feature type="transmembrane region" description="Helical" evidence="1">
    <location>
        <begin position="93"/>
        <end position="112"/>
    </location>
</feature>
<feature type="domain" description="Signal transduction histidine kinase internal region" evidence="2">
    <location>
        <begin position="128"/>
        <end position="204"/>
    </location>
</feature>
<dbReference type="EMBL" id="JADIMO010000009">
    <property type="protein sequence ID" value="MBO8444156.1"/>
    <property type="molecule type" value="Genomic_DNA"/>
</dbReference>